<accession>A0A369K6P1</accession>
<dbReference type="PROSITE" id="PS50294">
    <property type="entry name" value="WD_REPEATS_REGION"/>
    <property type="match status" value="1"/>
</dbReference>
<dbReference type="Pfam" id="PF00400">
    <property type="entry name" value="WD40"/>
    <property type="match status" value="3"/>
</dbReference>
<organism evidence="5 6">
    <name type="scientific">Hypsizygus marmoreus</name>
    <name type="common">White beech mushroom</name>
    <name type="synonym">Agaricus marmoreus</name>
    <dbReference type="NCBI Taxonomy" id="39966"/>
    <lineage>
        <taxon>Eukaryota</taxon>
        <taxon>Fungi</taxon>
        <taxon>Dikarya</taxon>
        <taxon>Basidiomycota</taxon>
        <taxon>Agaricomycotina</taxon>
        <taxon>Agaricomycetes</taxon>
        <taxon>Agaricomycetidae</taxon>
        <taxon>Agaricales</taxon>
        <taxon>Tricholomatineae</taxon>
        <taxon>Lyophyllaceae</taxon>
        <taxon>Hypsizygus</taxon>
    </lineage>
</organism>
<dbReference type="InterPro" id="IPR001680">
    <property type="entry name" value="WD40_rpt"/>
</dbReference>
<comment type="caution">
    <text evidence="5">The sequence shown here is derived from an EMBL/GenBank/DDBJ whole genome shotgun (WGS) entry which is preliminary data.</text>
</comment>
<dbReference type="EMBL" id="LUEZ02000010">
    <property type="protein sequence ID" value="RDB29242.1"/>
    <property type="molecule type" value="Genomic_DNA"/>
</dbReference>
<dbReference type="OrthoDB" id="3238562at2759"/>
<feature type="transmembrane region" description="Helical" evidence="4">
    <location>
        <begin position="357"/>
        <end position="379"/>
    </location>
</feature>
<dbReference type="InterPro" id="IPR015943">
    <property type="entry name" value="WD40/YVTN_repeat-like_dom_sf"/>
</dbReference>
<keyword evidence="4" id="KW-1133">Transmembrane helix</keyword>
<reference evidence="5" key="1">
    <citation type="submission" date="2018-04" db="EMBL/GenBank/DDBJ databases">
        <title>Whole genome sequencing of Hypsizygus marmoreus.</title>
        <authorList>
            <person name="Choi I.-G."/>
            <person name="Min B."/>
            <person name="Kim J.-G."/>
            <person name="Kim S."/>
            <person name="Oh Y.-L."/>
            <person name="Kong W.-S."/>
            <person name="Park H."/>
            <person name="Jeong J."/>
            <person name="Song E.-S."/>
        </authorList>
    </citation>
    <scope>NUCLEOTIDE SEQUENCE [LARGE SCALE GENOMIC DNA]</scope>
    <source>
        <strain evidence="5">51987-8</strain>
    </source>
</reference>
<dbReference type="InParanoid" id="A0A369K6P1"/>
<dbReference type="SUPFAM" id="SSF50978">
    <property type="entry name" value="WD40 repeat-like"/>
    <property type="match status" value="1"/>
</dbReference>
<gene>
    <name evidence="5" type="primary">HET-E1_14</name>
    <name evidence="5" type="ORF">Hypma_015657</name>
</gene>
<evidence type="ECO:0000313" key="5">
    <source>
        <dbReference type="EMBL" id="RDB29242.1"/>
    </source>
</evidence>
<dbReference type="PANTHER" id="PTHR22847">
    <property type="entry name" value="WD40 REPEAT PROTEIN"/>
    <property type="match status" value="1"/>
</dbReference>
<dbReference type="AlphaFoldDB" id="A0A369K6P1"/>
<dbReference type="SMART" id="SM00320">
    <property type="entry name" value="WD40"/>
    <property type="match status" value="5"/>
</dbReference>
<dbReference type="GO" id="GO:1990234">
    <property type="term" value="C:transferase complex"/>
    <property type="evidence" value="ECO:0007669"/>
    <property type="project" value="UniProtKB-ARBA"/>
</dbReference>
<evidence type="ECO:0000256" key="4">
    <source>
        <dbReference type="SAM" id="Phobius"/>
    </source>
</evidence>
<keyword evidence="4" id="KW-0472">Membrane</keyword>
<name>A0A369K6P1_HYPMA</name>
<dbReference type="STRING" id="39966.A0A369K6P1"/>
<evidence type="ECO:0000256" key="2">
    <source>
        <dbReference type="ARBA" id="ARBA00022737"/>
    </source>
</evidence>
<dbReference type="PROSITE" id="PS50082">
    <property type="entry name" value="WD_REPEATS_2"/>
    <property type="match status" value="1"/>
</dbReference>
<protein>
    <submittedName>
        <fullName evidence="5">Vegetative incompatibility protein HET-E-1</fullName>
    </submittedName>
</protein>
<dbReference type="Proteomes" id="UP000076154">
    <property type="component" value="Unassembled WGS sequence"/>
</dbReference>
<feature type="repeat" description="WD" evidence="3">
    <location>
        <begin position="15"/>
        <end position="56"/>
    </location>
</feature>
<evidence type="ECO:0000256" key="1">
    <source>
        <dbReference type="ARBA" id="ARBA00022574"/>
    </source>
</evidence>
<dbReference type="InterPro" id="IPR036322">
    <property type="entry name" value="WD40_repeat_dom_sf"/>
</dbReference>
<dbReference type="Gene3D" id="2.130.10.10">
    <property type="entry name" value="YVTN repeat-like/Quinoprotein amine dehydrogenase"/>
    <property type="match status" value="1"/>
</dbReference>
<dbReference type="PANTHER" id="PTHR22847:SF637">
    <property type="entry name" value="WD REPEAT DOMAIN 5B"/>
    <property type="match status" value="1"/>
</dbReference>
<keyword evidence="6" id="KW-1185">Reference proteome</keyword>
<keyword evidence="2" id="KW-0677">Repeat</keyword>
<sequence length="404" mass="44010">MSYKGIPSFGLKFTLIGHTKPVNSLAVSGNGAFLLSGADDASIVIWSLESGEVYQKILTPFHGPTSIVAWTPMSDDSPTGNFAFGSADGSISVYQQGRGGGQTFDFASLTTAHGGPIEDLAFDPYLRRLASVGSGGLKIWDMDMTGQITLLRTTPPRPFILRSAAFFDRGKSIVVCYLESHEIVAYEIDPWSMKWSHQLPTRIGNAALSVDERTLIVSNLKDGIDTYSLPPRQPLRSFRHSISCNVPLSVCSTLDGALILAGSDDGYPRIYDQRLGTLSQTLPHSQGQCGCFFSHNILADYVWGIGSLVQAGYSRNGRCLLVTGSSDKQSTIEIKVWAESKVDSQTNEGTQQPAKHYLSFSIWQLLLVFFVSLMMQVLVSRIPKKADAINTLLNAVAGYILPRN</sequence>
<proteinExistence type="predicted"/>
<keyword evidence="1 3" id="KW-0853">WD repeat</keyword>
<evidence type="ECO:0000256" key="3">
    <source>
        <dbReference type="PROSITE-ProRule" id="PRU00221"/>
    </source>
</evidence>
<keyword evidence="4" id="KW-0812">Transmembrane</keyword>
<evidence type="ECO:0000313" key="6">
    <source>
        <dbReference type="Proteomes" id="UP000076154"/>
    </source>
</evidence>